<proteinExistence type="predicted"/>
<dbReference type="EMBL" id="FOQH01000006">
    <property type="protein sequence ID" value="SFI35643.1"/>
    <property type="molecule type" value="Genomic_DNA"/>
</dbReference>
<keyword evidence="2" id="KW-0371">Homeobox</keyword>
<feature type="region of interest" description="Disordered" evidence="1">
    <location>
        <begin position="54"/>
        <end position="90"/>
    </location>
</feature>
<feature type="compositionally biased region" description="Basic and acidic residues" evidence="1">
    <location>
        <begin position="78"/>
        <end position="89"/>
    </location>
</feature>
<gene>
    <name evidence="2" type="ORF">SAMN05216258_10620</name>
</gene>
<evidence type="ECO:0000313" key="2">
    <source>
        <dbReference type="EMBL" id="SFI35643.1"/>
    </source>
</evidence>
<dbReference type="OrthoDB" id="9794834at2"/>
<evidence type="ECO:0000313" key="3">
    <source>
        <dbReference type="Proteomes" id="UP000199377"/>
    </source>
</evidence>
<keyword evidence="3" id="KW-1185">Reference proteome</keyword>
<dbReference type="STRING" id="1114924.SAMN05216258_10620"/>
<keyword evidence="2" id="KW-0238">DNA-binding</keyword>
<name>A0A1I3HJ39_9RHOB</name>
<organism evidence="2 3">
    <name type="scientific">Albimonas pacifica</name>
    <dbReference type="NCBI Taxonomy" id="1114924"/>
    <lineage>
        <taxon>Bacteria</taxon>
        <taxon>Pseudomonadati</taxon>
        <taxon>Pseudomonadota</taxon>
        <taxon>Alphaproteobacteria</taxon>
        <taxon>Rhodobacterales</taxon>
        <taxon>Paracoccaceae</taxon>
        <taxon>Albimonas</taxon>
    </lineage>
</organism>
<accession>A0A1I3HJ39</accession>
<evidence type="ECO:0000256" key="1">
    <source>
        <dbReference type="SAM" id="MobiDB-lite"/>
    </source>
</evidence>
<dbReference type="RefSeq" id="WP_092860391.1">
    <property type="nucleotide sequence ID" value="NZ_FOQH01000006.1"/>
</dbReference>
<dbReference type="AlphaFoldDB" id="A0A1I3HJ39"/>
<protein>
    <submittedName>
        <fullName evidence="2">Homeodomain-like domain-containing protein</fullName>
    </submittedName>
</protein>
<dbReference type="GO" id="GO:0003677">
    <property type="term" value="F:DNA binding"/>
    <property type="evidence" value="ECO:0007669"/>
    <property type="project" value="UniProtKB-KW"/>
</dbReference>
<dbReference type="Proteomes" id="UP000199377">
    <property type="component" value="Unassembled WGS sequence"/>
</dbReference>
<sequence>MQQDRVTPAEAARQLGCNRATVGRWIKKNEALADTEGLVSVDELRRYRAEVLNPGNVTRGPNVGESEAAAPARGPSMNDHRARRERAQADEAELDLAERLGRTLDRRQVEIAIGEAAERMRQAGLQAARDNAEALSRIEDPREMERALVAFFDGALSAASEALEKELAGDVVADAA</sequence>
<reference evidence="2 3" key="1">
    <citation type="submission" date="2016-10" db="EMBL/GenBank/DDBJ databases">
        <authorList>
            <person name="de Groot N.N."/>
        </authorList>
    </citation>
    <scope>NUCLEOTIDE SEQUENCE [LARGE SCALE GENOMIC DNA]</scope>
    <source>
        <strain evidence="2 3">CGMCC 1.11030</strain>
    </source>
</reference>